<dbReference type="OrthoDB" id="5976715at2759"/>
<dbReference type="Proteomes" id="UP001163046">
    <property type="component" value="Unassembled WGS sequence"/>
</dbReference>
<organism evidence="1 2">
    <name type="scientific">Desmophyllum pertusum</name>
    <dbReference type="NCBI Taxonomy" id="174260"/>
    <lineage>
        <taxon>Eukaryota</taxon>
        <taxon>Metazoa</taxon>
        <taxon>Cnidaria</taxon>
        <taxon>Anthozoa</taxon>
        <taxon>Hexacorallia</taxon>
        <taxon>Scleractinia</taxon>
        <taxon>Caryophylliina</taxon>
        <taxon>Caryophylliidae</taxon>
        <taxon>Desmophyllum</taxon>
    </lineage>
</organism>
<gene>
    <name evidence="1" type="ORF">OS493_027955</name>
</gene>
<sequence>MDKEQQPVQSVGRTEVAKLQASAPTYKQVIRECKKTTKTLNNHYQRVLDTSEQESVRIQKQKRAALAKLESLKNDLVLRNQDIKMISDRLLDLMVS</sequence>
<proteinExistence type="predicted"/>
<dbReference type="EMBL" id="MU827803">
    <property type="protein sequence ID" value="KAJ7326105.1"/>
    <property type="molecule type" value="Genomic_DNA"/>
</dbReference>
<name>A0A9W9Y985_9CNID</name>
<protein>
    <submittedName>
        <fullName evidence="1">Uncharacterized protein</fullName>
    </submittedName>
</protein>
<reference evidence="1" key="1">
    <citation type="submission" date="2023-01" db="EMBL/GenBank/DDBJ databases">
        <title>Genome assembly of the deep-sea coral Lophelia pertusa.</title>
        <authorList>
            <person name="Herrera S."/>
            <person name="Cordes E."/>
        </authorList>
    </citation>
    <scope>NUCLEOTIDE SEQUENCE</scope>
    <source>
        <strain evidence="1">USNM1676648</strain>
        <tissue evidence="1">Polyp</tissue>
    </source>
</reference>
<keyword evidence="2" id="KW-1185">Reference proteome</keyword>
<accession>A0A9W9Y985</accession>
<dbReference type="AlphaFoldDB" id="A0A9W9Y985"/>
<comment type="caution">
    <text evidence="1">The sequence shown here is derived from an EMBL/GenBank/DDBJ whole genome shotgun (WGS) entry which is preliminary data.</text>
</comment>
<evidence type="ECO:0000313" key="2">
    <source>
        <dbReference type="Proteomes" id="UP001163046"/>
    </source>
</evidence>
<evidence type="ECO:0000313" key="1">
    <source>
        <dbReference type="EMBL" id="KAJ7326105.1"/>
    </source>
</evidence>